<feature type="domain" description="NodB homology" evidence="8">
    <location>
        <begin position="21"/>
        <end position="247"/>
    </location>
</feature>
<feature type="signal peptide" evidence="7">
    <location>
        <begin position="1"/>
        <end position="19"/>
    </location>
</feature>
<dbReference type="EMBL" id="CP060782">
    <property type="protein sequence ID" value="QNP44990.1"/>
    <property type="molecule type" value="Genomic_DNA"/>
</dbReference>
<evidence type="ECO:0000256" key="4">
    <source>
        <dbReference type="ARBA" id="ARBA00022723"/>
    </source>
</evidence>
<name>A0ABX6T5R5_9SPHN</name>
<gene>
    <name evidence="9" type="ORF">H9L14_09775</name>
</gene>
<dbReference type="RefSeq" id="WP_187707947.1">
    <property type="nucleotide sequence ID" value="NZ_CP060782.1"/>
</dbReference>
<evidence type="ECO:0000256" key="1">
    <source>
        <dbReference type="ARBA" id="ARBA00003236"/>
    </source>
</evidence>
<dbReference type="Pfam" id="PF01522">
    <property type="entry name" value="Polysacc_deac_1"/>
    <property type="match status" value="1"/>
</dbReference>
<dbReference type="PROSITE" id="PS51677">
    <property type="entry name" value="NODB"/>
    <property type="match status" value="1"/>
</dbReference>
<evidence type="ECO:0000256" key="3">
    <source>
        <dbReference type="ARBA" id="ARBA00020071"/>
    </source>
</evidence>
<comment type="function">
    <text evidence="1">Is involved in generating a small heat-stable compound (Nod), an acylated oligomer of N-acetylglucosamine, that stimulates mitosis in various plant protoplasts.</text>
</comment>
<evidence type="ECO:0000256" key="5">
    <source>
        <dbReference type="ARBA" id="ARBA00022801"/>
    </source>
</evidence>
<evidence type="ECO:0000259" key="8">
    <source>
        <dbReference type="PROSITE" id="PS51677"/>
    </source>
</evidence>
<dbReference type="InterPro" id="IPR002509">
    <property type="entry name" value="NODB_dom"/>
</dbReference>
<feature type="chain" id="PRO_5045580305" description="Chitooligosaccharide deacetylase" evidence="7">
    <location>
        <begin position="20"/>
        <end position="319"/>
    </location>
</feature>
<dbReference type="InterPro" id="IPR011330">
    <property type="entry name" value="Glyco_hydro/deAcase_b/a-brl"/>
</dbReference>
<accession>A0ABX6T5R5</accession>
<keyword evidence="4" id="KW-0479">Metal-binding</keyword>
<evidence type="ECO:0000313" key="10">
    <source>
        <dbReference type="Proteomes" id="UP000516105"/>
    </source>
</evidence>
<keyword evidence="7" id="KW-0732">Signal</keyword>
<dbReference type="InterPro" id="IPR050248">
    <property type="entry name" value="Polysacc_deacetylase_ArnD"/>
</dbReference>
<dbReference type="PANTHER" id="PTHR10587">
    <property type="entry name" value="GLYCOSYL TRANSFERASE-RELATED"/>
    <property type="match status" value="1"/>
</dbReference>
<comment type="similarity">
    <text evidence="2">Belongs to the polysaccharide deacetylase family.</text>
</comment>
<evidence type="ECO:0000256" key="6">
    <source>
        <dbReference type="ARBA" id="ARBA00032976"/>
    </source>
</evidence>
<dbReference type="PANTHER" id="PTHR10587:SF133">
    <property type="entry name" value="CHITIN DEACETYLASE 1-RELATED"/>
    <property type="match status" value="1"/>
</dbReference>
<protein>
    <recommendedName>
        <fullName evidence="3">Chitooligosaccharide deacetylase</fullName>
    </recommendedName>
    <alternativeName>
        <fullName evidence="6">Nodulation protein B</fullName>
    </alternativeName>
</protein>
<keyword evidence="5" id="KW-0378">Hydrolase</keyword>
<keyword evidence="10" id="KW-1185">Reference proteome</keyword>
<dbReference type="Proteomes" id="UP000516105">
    <property type="component" value="Chromosome"/>
</dbReference>
<dbReference type="Gene3D" id="3.20.20.370">
    <property type="entry name" value="Glycoside hydrolase/deacetylase"/>
    <property type="match status" value="1"/>
</dbReference>
<proteinExistence type="inferred from homology"/>
<dbReference type="SUPFAM" id="SSF88713">
    <property type="entry name" value="Glycoside hydrolase/deacetylase"/>
    <property type="match status" value="1"/>
</dbReference>
<reference evidence="9 10" key="1">
    <citation type="submission" date="2020-08" db="EMBL/GenBank/DDBJ databases">
        <title>Genome sequence of Sphingomonas sediminicola KACC 15039T.</title>
        <authorList>
            <person name="Hyun D.-W."/>
            <person name="Bae J.-W."/>
        </authorList>
    </citation>
    <scope>NUCLEOTIDE SEQUENCE [LARGE SCALE GENOMIC DNA]</scope>
    <source>
        <strain evidence="9 10">KACC 15039</strain>
    </source>
</reference>
<evidence type="ECO:0000313" key="9">
    <source>
        <dbReference type="EMBL" id="QNP44990.1"/>
    </source>
</evidence>
<evidence type="ECO:0000256" key="7">
    <source>
        <dbReference type="SAM" id="SignalP"/>
    </source>
</evidence>
<sequence length="319" mass="35396">MRVLLFLLLLITSWSGAEAQKRVAFTFDDVPRGRGAFFTPDERTIRLIAGLHKAGVKQAAFYLVPGQIGHDDGIGGAERIEAYVAAGHVIADHSFTHPHLNALSAADYMADVDKAEDFLKGREGRRPWFRYPFLDEGGDDKAKVAAVRAALKARGLHNGYATVDGSDWNIESRTADAVKAGKTIDRDALRDLYVETMVGAADFADQLARKTWGRQPAQVIVLHETDIAALFIADLAEELRKDGWTIITADEAYADPISKLAPNVPYANGTLVELAAWEKGLPKPRWYERNDIDLANRLFDERVLHERPKQVQPRDKGKP</sequence>
<organism evidence="9 10">
    <name type="scientific">Sphingomonas sediminicola</name>
    <dbReference type="NCBI Taxonomy" id="386874"/>
    <lineage>
        <taxon>Bacteria</taxon>
        <taxon>Pseudomonadati</taxon>
        <taxon>Pseudomonadota</taxon>
        <taxon>Alphaproteobacteria</taxon>
        <taxon>Sphingomonadales</taxon>
        <taxon>Sphingomonadaceae</taxon>
        <taxon>Sphingomonas</taxon>
    </lineage>
</organism>
<evidence type="ECO:0000256" key="2">
    <source>
        <dbReference type="ARBA" id="ARBA00010973"/>
    </source>
</evidence>